<feature type="domain" description="AB hydrolase-1" evidence="1">
    <location>
        <begin position="20"/>
        <end position="107"/>
    </location>
</feature>
<keyword evidence="3" id="KW-1185">Reference proteome</keyword>
<organism evidence="2 3">
    <name type="scientific">Aureispira anguillae</name>
    <dbReference type="NCBI Taxonomy" id="2864201"/>
    <lineage>
        <taxon>Bacteria</taxon>
        <taxon>Pseudomonadati</taxon>
        <taxon>Bacteroidota</taxon>
        <taxon>Saprospiria</taxon>
        <taxon>Saprospirales</taxon>
        <taxon>Saprospiraceae</taxon>
        <taxon>Aureispira</taxon>
    </lineage>
</organism>
<dbReference type="PRINTS" id="PR00111">
    <property type="entry name" value="ABHYDROLASE"/>
</dbReference>
<dbReference type="InterPro" id="IPR050266">
    <property type="entry name" value="AB_hydrolase_sf"/>
</dbReference>
<protein>
    <submittedName>
        <fullName evidence="2">Alpha/beta hydrolase</fullName>
    </submittedName>
</protein>
<accession>A0A915YK29</accession>
<evidence type="ECO:0000259" key="1">
    <source>
        <dbReference type="Pfam" id="PF00561"/>
    </source>
</evidence>
<dbReference type="GO" id="GO:0016787">
    <property type="term" value="F:hydrolase activity"/>
    <property type="evidence" value="ECO:0007669"/>
    <property type="project" value="UniProtKB-KW"/>
</dbReference>
<gene>
    <name evidence="2" type="ORF">AsAng_0054710</name>
</gene>
<dbReference type="Proteomes" id="UP001060919">
    <property type="component" value="Chromosome"/>
</dbReference>
<sequence length="272" mass="30052">MHIFYKESKVAYQKTGEGQTLILLHGFCEDSTMWADFVPLLSKKYTILTIDLSGFGKSDLLNTPSIACMAEAVFAVLSHEQIKSCVLIGHSMGGYVGLSFAEQYPEMLLGLGLFHSHPYTDSQEKINNRLKTIRFVERHGIAPFAGQFVRNLFPSPFVQNNKSFIEELIHKTSMHHSDAVIAASHAMINRQDKAEVLTNLACPALFIVGTADAAIAINHSLEQLSLPSVSSVHILDGIGHMGMFEATTETLEIIVDFIDFCTERQSVSLCQS</sequence>
<dbReference type="Pfam" id="PF00561">
    <property type="entry name" value="Abhydrolase_1"/>
    <property type="match status" value="1"/>
</dbReference>
<dbReference type="AlphaFoldDB" id="A0A915YK29"/>
<dbReference type="Gene3D" id="3.40.50.1820">
    <property type="entry name" value="alpha/beta hydrolase"/>
    <property type="match status" value="1"/>
</dbReference>
<dbReference type="SUPFAM" id="SSF53474">
    <property type="entry name" value="alpha/beta-Hydrolases"/>
    <property type="match status" value="1"/>
</dbReference>
<evidence type="ECO:0000313" key="2">
    <source>
        <dbReference type="EMBL" id="BDS14690.1"/>
    </source>
</evidence>
<reference evidence="2" key="1">
    <citation type="submission" date="2022-09" db="EMBL/GenBank/DDBJ databases">
        <title>Aureispira anguillicida sp. nov., isolated from Leptocephalus of Japanese eel Anguilla japonica.</title>
        <authorList>
            <person name="Yuasa K."/>
            <person name="Mekata T."/>
            <person name="Ikunari K."/>
        </authorList>
    </citation>
    <scope>NUCLEOTIDE SEQUENCE</scope>
    <source>
        <strain evidence="2">EL160426</strain>
    </source>
</reference>
<dbReference type="InterPro" id="IPR029058">
    <property type="entry name" value="AB_hydrolase_fold"/>
</dbReference>
<evidence type="ECO:0000313" key="3">
    <source>
        <dbReference type="Proteomes" id="UP001060919"/>
    </source>
</evidence>
<dbReference type="EMBL" id="AP026867">
    <property type="protein sequence ID" value="BDS14690.1"/>
    <property type="molecule type" value="Genomic_DNA"/>
</dbReference>
<dbReference type="PANTHER" id="PTHR43798">
    <property type="entry name" value="MONOACYLGLYCEROL LIPASE"/>
    <property type="match status" value="1"/>
</dbReference>
<proteinExistence type="predicted"/>
<dbReference type="KEGG" id="aup:AsAng_0054710"/>
<keyword evidence="2" id="KW-0378">Hydrolase</keyword>
<name>A0A915YK29_9BACT</name>
<dbReference type="InterPro" id="IPR000073">
    <property type="entry name" value="AB_hydrolase_1"/>
</dbReference>
<dbReference type="RefSeq" id="WP_264789907.1">
    <property type="nucleotide sequence ID" value="NZ_AP026867.1"/>
</dbReference>